<reference evidence="2" key="1">
    <citation type="journal article" date="2023" name="Mol. Phylogenet. Evol.">
        <title>Genome-scale phylogeny and comparative genomics of the fungal order Sordariales.</title>
        <authorList>
            <person name="Hensen N."/>
            <person name="Bonometti L."/>
            <person name="Westerberg I."/>
            <person name="Brannstrom I.O."/>
            <person name="Guillou S."/>
            <person name="Cros-Aarteil S."/>
            <person name="Calhoun S."/>
            <person name="Haridas S."/>
            <person name="Kuo A."/>
            <person name="Mondo S."/>
            <person name="Pangilinan J."/>
            <person name="Riley R."/>
            <person name="LaButti K."/>
            <person name="Andreopoulos B."/>
            <person name="Lipzen A."/>
            <person name="Chen C."/>
            <person name="Yan M."/>
            <person name="Daum C."/>
            <person name="Ng V."/>
            <person name="Clum A."/>
            <person name="Steindorff A."/>
            <person name="Ohm R.A."/>
            <person name="Martin F."/>
            <person name="Silar P."/>
            <person name="Natvig D.O."/>
            <person name="Lalanne C."/>
            <person name="Gautier V."/>
            <person name="Ament-Velasquez S.L."/>
            <person name="Kruys A."/>
            <person name="Hutchinson M.I."/>
            <person name="Powell A.J."/>
            <person name="Barry K."/>
            <person name="Miller A.N."/>
            <person name="Grigoriev I.V."/>
            <person name="Debuchy R."/>
            <person name="Gladieux P."/>
            <person name="Hiltunen Thoren M."/>
            <person name="Johannesson H."/>
        </authorList>
    </citation>
    <scope>NUCLEOTIDE SEQUENCE</scope>
    <source>
        <strain evidence="2">CBS 955.72</strain>
    </source>
</reference>
<dbReference type="AlphaFoldDB" id="A0AAJ0M9E9"/>
<name>A0AAJ0M9E9_9PEZI</name>
<protein>
    <submittedName>
        <fullName evidence="2">Uncharacterized protein</fullName>
    </submittedName>
</protein>
<keyword evidence="3" id="KW-1185">Reference proteome</keyword>
<reference evidence="2" key="2">
    <citation type="submission" date="2023-06" db="EMBL/GenBank/DDBJ databases">
        <authorList>
            <consortium name="Lawrence Berkeley National Laboratory"/>
            <person name="Haridas S."/>
            <person name="Hensen N."/>
            <person name="Bonometti L."/>
            <person name="Westerberg I."/>
            <person name="Brannstrom I.O."/>
            <person name="Guillou S."/>
            <person name="Cros-Aarteil S."/>
            <person name="Calhoun S."/>
            <person name="Kuo A."/>
            <person name="Mondo S."/>
            <person name="Pangilinan J."/>
            <person name="Riley R."/>
            <person name="Labutti K."/>
            <person name="Andreopoulos B."/>
            <person name="Lipzen A."/>
            <person name="Chen C."/>
            <person name="Yanf M."/>
            <person name="Daum C."/>
            <person name="Ng V."/>
            <person name="Clum A."/>
            <person name="Steindorff A."/>
            <person name="Ohm R."/>
            <person name="Martin F."/>
            <person name="Silar P."/>
            <person name="Natvig D."/>
            <person name="Lalanne C."/>
            <person name="Gautier V."/>
            <person name="Ament-Velasquez S.L."/>
            <person name="Kruys A."/>
            <person name="Hutchinson M.I."/>
            <person name="Powell A.J."/>
            <person name="Barry K."/>
            <person name="Miller A.N."/>
            <person name="Grigoriev I.V."/>
            <person name="Debuchy R."/>
            <person name="Gladieux P."/>
            <person name="Thoren M.H."/>
            <person name="Johannesson H."/>
        </authorList>
    </citation>
    <scope>NUCLEOTIDE SEQUENCE</scope>
    <source>
        <strain evidence="2">CBS 955.72</strain>
    </source>
</reference>
<gene>
    <name evidence="2" type="ORF">B0T25DRAFT_300871</name>
</gene>
<evidence type="ECO:0000256" key="1">
    <source>
        <dbReference type="SAM" id="MobiDB-lite"/>
    </source>
</evidence>
<dbReference type="EMBL" id="JAUIQD010000007">
    <property type="protein sequence ID" value="KAK3343502.1"/>
    <property type="molecule type" value="Genomic_DNA"/>
</dbReference>
<organism evidence="2 3">
    <name type="scientific">Lasiosphaeria hispida</name>
    <dbReference type="NCBI Taxonomy" id="260671"/>
    <lineage>
        <taxon>Eukaryota</taxon>
        <taxon>Fungi</taxon>
        <taxon>Dikarya</taxon>
        <taxon>Ascomycota</taxon>
        <taxon>Pezizomycotina</taxon>
        <taxon>Sordariomycetes</taxon>
        <taxon>Sordariomycetidae</taxon>
        <taxon>Sordariales</taxon>
        <taxon>Lasiosphaeriaceae</taxon>
        <taxon>Lasiosphaeria</taxon>
    </lineage>
</organism>
<sequence length="207" mass="22804">MVGLLSTGGCRRGLKCNGCRVVLLGLLGELGKYEEGKIRKRCKRPNTQSPRGSQIVPSMLDGHCSRQHSVQVFKELASKLGVGREKGHVGITVCLPWVLKHHTILCQNPESNIPRYLRSTRASRSSYAPRVSPAPPLGMRHTQRGKGPTRGSLSSRRPRDNSSFGAVASKLFRVSRAIALRISWNCCWCVPMRHSALDLFFSSATPS</sequence>
<feature type="region of interest" description="Disordered" evidence="1">
    <location>
        <begin position="124"/>
        <end position="161"/>
    </location>
</feature>
<proteinExistence type="predicted"/>
<dbReference type="Proteomes" id="UP001275084">
    <property type="component" value="Unassembled WGS sequence"/>
</dbReference>
<accession>A0AAJ0M9E9</accession>
<evidence type="ECO:0000313" key="2">
    <source>
        <dbReference type="EMBL" id="KAK3343502.1"/>
    </source>
</evidence>
<comment type="caution">
    <text evidence="2">The sequence shown here is derived from an EMBL/GenBank/DDBJ whole genome shotgun (WGS) entry which is preliminary data.</text>
</comment>
<evidence type="ECO:0000313" key="3">
    <source>
        <dbReference type="Proteomes" id="UP001275084"/>
    </source>
</evidence>